<keyword evidence="3" id="KW-1185">Reference proteome</keyword>
<comment type="caution">
    <text evidence="2">The sequence shown here is derived from an EMBL/GenBank/DDBJ whole genome shotgun (WGS) entry which is preliminary data.</text>
</comment>
<feature type="region of interest" description="Disordered" evidence="1">
    <location>
        <begin position="1"/>
        <end position="47"/>
    </location>
</feature>
<proteinExistence type="predicted"/>
<dbReference type="InParanoid" id="A0A1Y1X4S2"/>
<feature type="compositionally biased region" description="Polar residues" evidence="1">
    <location>
        <begin position="89"/>
        <end position="99"/>
    </location>
</feature>
<name>A0A1Y1X4S2_9FUNG</name>
<feature type="region of interest" description="Disordered" evidence="1">
    <location>
        <begin position="76"/>
        <end position="99"/>
    </location>
</feature>
<protein>
    <submittedName>
        <fullName evidence="2">Uncharacterized protein</fullName>
    </submittedName>
</protein>
<dbReference type="Proteomes" id="UP000193498">
    <property type="component" value="Unassembled WGS sequence"/>
</dbReference>
<sequence length="270" mass="29780">MVSPRSVSSSSNSTTVSRDTFSMQSRRSSVSSHTSCASSGFRKSPVLSENTRTIPSLLFEEGQLSHRRRLRTKSGIISSSNFSDKENIPNASPTPLPRQTSKLPEGVWYCQVPPRPAFFPYHNNSVFLPTGRGQELAPQLSTLASQDNSENFTFSEKPARKIRRRSYSGSQLKSPEILSKASPCSYVSCHSNDSRTSLPGALTQDKVNLLRKIRQIITNKKKSSLSKKKPLSNALVAEIQISPHVSRGKKRRSIGEPLIAGPEYSKINAC</sequence>
<gene>
    <name evidence="2" type="ORF">K493DRAFT_320906</name>
</gene>
<reference evidence="2 3" key="1">
    <citation type="submission" date="2016-07" db="EMBL/GenBank/DDBJ databases">
        <title>Pervasive Adenine N6-methylation of Active Genes in Fungi.</title>
        <authorList>
            <consortium name="DOE Joint Genome Institute"/>
            <person name="Mondo S.J."/>
            <person name="Dannebaum R.O."/>
            <person name="Kuo R.C."/>
            <person name="Labutti K."/>
            <person name="Haridas S."/>
            <person name="Kuo A."/>
            <person name="Salamov A."/>
            <person name="Ahrendt S.R."/>
            <person name="Lipzen A."/>
            <person name="Sullivan W."/>
            <person name="Andreopoulos W.B."/>
            <person name="Clum A."/>
            <person name="Lindquist E."/>
            <person name="Daum C."/>
            <person name="Ramamoorthy G.K."/>
            <person name="Gryganskyi A."/>
            <person name="Culley D."/>
            <person name="Magnuson J.K."/>
            <person name="James T.Y."/>
            <person name="O'Malley M.A."/>
            <person name="Stajich J.E."/>
            <person name="Spatafora J.W."/>
            <person name="Visel A."/>
            <person name="Grigoriev I.V."/>
        </authorList>
    </citation>
    <scope>NUCLEOTIDE SEQUENCE [LARGE SCALE GENOMIC DNA]</scope>
    <source>
        <strain evidence="2 3">CBS 931.73</strain>
    </source>
</reference>
<evidence type="ECO:0000313" key="2">
    <source>
        <dbReference type="EMBL" id="ORX80356.1"/>
    </source>
</evidence>
<organism evidence="2 3">
    <name type="scientific">Basidiobolus meristosporus CBS 931.73</name>
    <dbReference type="NCBI Taxonomy" id="1314790"/>
    <lineage>
        <taxon>Eukaryota</taxon>
        <taxon>Fungi</taxon>
        <taxon>Fungi incertae sedis</taxon>
        <taxon>Zoopagomycota</taxon>
        <taxon>Entomophthoromycotina</taxon>
        <taxon>Basidiobolomycetes</taxon>
        <taxon>Basidiobolales</taxon>
        <taxon>Basidiobolaceae</taxon>
        <taxon>Basidiobolus</taxon>
    </lineage>
</organism>
<feature type="compositionally biased region" description="Low complexity" evidence="1">
    <location>
        <begin position="1"/>
        <end position="39"/>
    </location>
</feature>
<dbReference type="EMBL" id="MCFE01000743">
    <property type="protein sequence ID" value="ORX80356.1"/>
    <property type="molecule type" value="Genomic_DNA"/>
</dbReference>
<evidence type="ECO:0000313" key="3">
    <source>
        <dbReference type="Proteomes" id="UP000193498"/>
    </source>
</evidence>
<dbReference type="AlphaFoldDB" id="A0A1Y1X4S2"/>
<accession>A0A1Y1X4S2</accession>
<evidence type="ECO:0000256" key="1">
    <source>
        <dbReference type="SAM" id="MobiDB-lite"/>
    </source>
</evidence>